<evidence type="ECO:0000313" key="3">
    <source>
        <dbReference type="Proteomes" id="UP000002943"/>
    </source>
</evidence>
<proteinExistence type="predicted"/>
<protein>
    <recommendedName>
        <fullName evidence="1">AB hydrolase-1 domain-containing protein</fullName>
    </recommendedName>
</protein>
<accession>E3BH20</accession>
<evidence type="ECO:0000313" key="2">
    <source>
        <dbReference type="EMBL" id="EFP97657.1"/>
    </source>
</evidence>
<dbReference type="Pfam" id="PF12697">
    <property type="entry name" value="Abhydrolase_6"/>
    <property type="match status" value="1"/>
</dbReference>
<evidence type="ECO:0000259" key="1">
    <source>
        <dbReference type="Pfam" id="PF12697"/>
    </source>
</evidence>
<dbReference type="InterPro" id="IPR000073">
    <property type="entry name" value="AB_hydrolase_1"/>
</dbReference>
<dbReference type="STRING" id="796620.VIBC2010_00330"/>
<reference evidence="2 3" key="1">
    <citation type="journal article" date="2012" name="Int. J. Syst. Evol. Microbiol.">
        <title>Vibrio caribbeanicus sp. nov., isolated from the marine sponge Scleritoderma cyanea.</title>
        <authorList>
            <person name="Hoffmann M."/>
            <person name="Monday S.R."/>
            <person name="Allard M.W."/>
            <person name="Strain E.A."/>
            <person name="Whittaker P."/>
            <person name="Naum M."/>
            <person name="McCarthy P.J."/>
            <person name="Lopez J.V."/>
            <person name="Fischer M."/>
            <person name="Brown E.W."/>
        </authorList>
    </citation>
    <scope>NUCLEOTIDE SEQUENCE [LARGE SCALE GENOMIC DNA]</scope>
    <source>
        <strain evidence="2 3">ATCC BAA-2122</strain>
    </source>
</reference>
<gene>
    <name evidence="2" type="ORF">VIBC2010_00330</name>
</gene>
<dbReference type="InterPro" id="IPR029058">
    <property type="entry name" value="AB_hydrolase_fold"/>
</dbReference>
<feature type="domain" description="AB hydrolase-1" evidence="1">
    <location>
        <begin position="113"/>
        <end position="216"/>
    </location>
</feature>
<dbReference type="AlphaFoldDB" id="E3BH20"/>
<organism evidence="2 3">
    <name type="scientific">Vibrio caribbeanicus ATCC BAA-2122</name>
    <dbReference type="NCBI Taxonomy" id="796620"/>
    <lineage>
        <taxon>Bacteria</taxon>
        <taxon>Pseudomonadati</taxon>
        <taxon>Pseudomonadota</taxon>
        <taxon>Gammaproteobacteria</taxon>
        <taxon>Vibrionales</taxon>
        <taxon>Vibrionaceae</taxon>
        <taxon>Vibrio</taxon>
    </lineage>
</organism>
<dbReference type="EMBL" id="AEIU01000052">
    <property type="protein sequence ID" value="EFP97657.1"/>
    <property type="molecule type" value="Genomic_DNA"/>
</dbReference>
<name>E3BH20_9VIBR</name>
<dbReference type="eggNOG" id="COG1073">
    <property type="taxonomic scope" value="Bacteria"/>
</dbReference>
<sequence length="319" mass="34936">MAELNHGSSVSMSIFLTLKSTVVLFLVEESMSEKIYFSNPKKFSVKRSAVNLITRLHYSIAPNHARRVARKLLLTPSRMTEKNAKPIGLVVGRVNSSEGALTTYKLGEGPVWIMTHGWSGSASQFFPLMEYIASQGYTALAYDHPAHGNSGGLYGHMPAFIIGLEAVLDSVDEVAGLVGHSMGTAAALECHHIKLVDKPFLLIAPVLNYVENLLSSVARSGYSLKLFNSVVNEIADQYRYPVQAVDPFAKLGQRNAKTIIVHDENDKFANYSISHKASLQMERVCLVTTQGQGHGRIMKSAPVKESFDQLTVAQANIDD</sequence>
<dbReference type="SUPFAM" id="SSF53474">
    <property type="entry name" value="alpha/beta-Hydrolases"/>
    <property type="match status" value="1"/>
</dbReference>
<comment type="caution">
    <text evidence="2">The sequence shown here is derived from an EMBL/GenBank/DDBJ whole genome shotgun (WGS) entry which is preliminary data.</text>
</comment>
<keyword evidence="3" id="KW-1185">Reference proteome</keyword>
<dbReference type="Gene3D" id="3.40.50.1820">
    <property type="entry name" value="alpha/beta hydrolase"/>
    <property type="match status" value="1"/>
</dbReference>
<dbReference type="Proteomes" id="UP000002943">
    <property type="component" value="Unassembled WGS sequence"/>
</dbReference>